<evidence type="ECO:0000256" key="1">
    <source>
        <dbReference type="ARBA" id="ARBA00007847"/>
    </source>
</evidence>
<dbReference type="InterPro" id="IPR015942">
    <property type="entry name" value="Asp/Glu/hydantoin_racemase"/>
</dbReference>
<dbReference type="AlphaFoldDB" id="A0A415DUZ5"/>
<dbReference type="InterPro" id="IPR004380">
    <property type="entry name" value="Asp_race"/>
</dbReference>
<name>A0A415DUZ5_9FIRM</name>
<gene>
    <name evidence="3" type="ORF">DW099_17815</name>
</gene>
<accession>A0A415DUZ5</accession>
<dbReference type="GO" id="GO:0047661">
    <property type="term" value="F:amino-acid racemase activity"/>
    <property type="evidence" value="ECO:0007669"/>
    <property type="project" value="InterPro"/>
</dbReference>
<evidence type="ECO:0000256" key="2">
    <source>
        <dbReference type="ARBA" id="ARBA00023235"/>
    </source>
</evidence>
<protein>
    <submittedName>
        <fullName evidence="3">Amino acid racemase</fullName>
        <ecNumber evidence="3">5.1.1.-</ecNumber>
    </submittedName>
</protein>
<dbReference type="InterPro" id="IPR001920">
    <property type="entry name" value="Asp/Glu_race"/>
</dbReference>
<dbReference type="Pfam" id="PF01177">
    <property type="entry name" value="Asp_Glu_race"/>
    <property type="match status" value="1"/>
</dbReference>
<dbReference type="NCBIfam" id="TIGR00035">
    <property type="entry name" value="asp_race"/>
    <property type="match status" value="1"/>
</dbReference>
<keyword evidence="2 3" id="KW-0413">Isomerase</keyword>
<evidence type="ECO:0000313" key="4">
    <source>
        <dbReference type="Proteomes" id="UP000284841"/>
    </source>
</evidence>
<dbReference type="OrthoDB" id="9803739at2"/>
<organism evidence="3 4">
    <name type="scientific">Emergencia timonensis</name>
    <dbReference type="NCBI Taxonomy" id="1776384"/>
    <lineage>
        <taxon>Bacteria</taxon>
        <taxon>Bacillati</taxon>
        <taxon>Bacillota</taxon>
        <taxon>Clostridia</taxon>
        <taxon>Peptostreptococcales</taxon>
        <taxon>Anaerovoracaceae</taxon>
        <taxon>Emergencia</taxon>
    </lineage>
</organism>
<sequence length="237" mass="26292">MDRKIGLIGGMGPMASQLFYKMVTEMTDAQCDQDHVNMIIYSDPSMPDRTSAIQSGEYKAVHDKMLSDAKALEDCGCQAIGITCNTAHFFGDMIAEEIHVPLIHMIRETVKTIAKECPSGKAAILATDGTVQTGLYQKYMMEAGLTPYTPEKETQALVMYQIYDRIKKGRSWDPLAWKQIEKSVKVAGCDKAILGCTELSVIKADCGLDGFYVDPMRILAARIIEFSGKKLRAEFIK</sequence>
<dbReference type="PANTHER" id="PTHR21198:SF7">
    <property type="entry name" value="ASPARTATE-GLUTAMATE RACEMASE FAMILY"/>
    <property type="match status" value="1"/>
</dbReference>
<comment type="caution">
    <text evidence="3">The sequence shown here is derived from an EMBL/GenBank/DDBJ whole genome shotgun (WGS) entry which is preliminary data.</text>
</comment>
<dbReference type="Proteomes" id="UP000284841">
    <property type="component" value="Unassembled WGS sequence"/>
</dbReference>
<keyword evidence="4" id="KW-1185">Reference proteome</keyword>
<dbReference type="EMBL" id="QRMS01000007">
    <property type="protein sequence ID" value="RHJ84056.1"/>
    <property type="molecule type" value="Genomic_DNA"/>
</dbReference>
<dbReference type="Gene3D" id="3.40.50.1860">
    <property type="match status" value="2"/>
</dbReference>
<dbReference type="EC" id="5.1.1.-" evidence="3"/>
<reference evidence="3 4" key="1">
    <citation type="submission" date="2018-08" db="EMBL/GenBank/DDBJ databases">
        <title>A genome reference for cultivated species of the human gut microbiota.</title>
        <authorList>
            <person name="Zou Y."/>
            <person name="Xue W."/>
            <person name="Luo G."/>
        </authorList>
    </citation>
    <scope>NUCLEOTIDE SEQUENCE [LARGE SCALE GENOMIC DNA]</scope>
    <source>
        <strain evidence="3 4">AM07-24</strain>
    </source>
</reference>
<dbReference type="RefSeq" id="WP_118336570.1">
    <property type="nucleotide sequence ID" value="NZ_AP025567.1"/>
</dbReference>
<dbReference type="PANTHER" id="PTHR21198">
    <property type="entry name" value="GLUTAMATE RACEMASE"/>
    <property type="match status" value="1"/>
</dbReference>
<comment type="similarity">
    <text evidence="1">Belongs to the aspartate/glutamate racemases family.</text>
</comment>
<dbReference type="SUPFAM" id="SSF53681">
    <property type="entry name" value="Aspartate/glutamate racemase"/>
    <property type="match status" value="2"/>
</dbReference>
<dbReference type="STRING" id="1776384.GCA_900086585_00433"/>
<proteinExistence type="inferred from homology"/>
<evidence type="ECO:0000313" key="3">
    <source>
        <dbReference type="EMBL" id="RHJ84056.1"/>
    </source>
</evidence>